<protein>
    <submittedName>
        <fullName evidence="2">Uncharacterized protein</fullName>
    </submittedName>
</protein>
<evidence type="ECO:0000313" key="2">
    <source>
        <dbReference type="EMBL" id="CAH0266864.1"/>
    </source>
</evidence>
<organism evidence="2 3">
    <name type="scientific">Peribacillus simplex</name>
    <dbReference type="NCBI Taxonomy" id="1478"/>
    <lineage>
        <taxon>Bacteria</taxon>
        <taxon>Bacillati</taxon>
        <taxon>Bacillota</taxon>
        <taxon>Bacilli</taxon>
        <taxon>Bacillales</taxon>
        <taxon>Bacillaceae</taxon>
        <taxon>Peribacillus</taxon>
    </lineage>
</organism>
<dbReference type="Proteomes" id="UP000789326">
    <property type="component" value="Unassembled WGS sequence"/>
</dbReference>
<name>A0A9W4L4P6_9BACI</name>
<sequence>MVEGAGGNVRKLIIGIVSISLIVYGYYYCIAQMDKKTNAIELNVQQSLEHQSTTDDYESFNYKITNHTNENVNLRFATGNEIDVEIHTLTDSPIKEGTVITVEPEPTEEH</sequence>
<accession>A0A9W4L4P6</accession>
<keyword evidence="1" id="KW-1133">Transmembrane helix</keyword>
<proteinExistence type="predicted"/>
<evidence type="ECO:0000313" key="3">
    <source>
        <dbReference type="Proteomes" id="UP000789326"/>
    </source>
</evidence>
<dbReference type="AlphaFoldDB" id="A0A9W4L4P6"/>
<comment type="caution">
    <text evidence="2">The sequence shown here is derived from an EMBL/GenBank/DDBJ whole genome shotgun (WGS) entry which is preliminary data.</text>
</comment>
<gene>
    <name evidence="2" type="ORF">SRABI133_03550</name>
</gene>
<keyword evidence="1" id="KW-0812">Transmembrane</keyword>
<evidence type="ECO:0000256" key="1">
    <source>
        <dbReference type="SAM" id="Phobius"/>
    </source>
</evidence>
<feature type="transmembrane region" description="Helical" evidence="1">
    <location>
        <begin position="12"/>
        <end position="30"/>
    </location>
</feature>
<dbReference type="EMBL" id="CAKKMG010000059">
    <property type="protein sequence ID" value="CAH0266864.1"/>
    <property type="molecule type" value="Genomic_DNA"/>
</dbReference>
<reference evidence="2" key="1">
    <citation type="submission" date="2021-11" db="EMBL/GenBank/DDBJ databases">
        <authorList>
            <person name="Bulgarelli D."/>
        </authorList>
    </citation>
    <scope>NUCLEOTIDE SEQUENCE</scope>
    <source>
        <strain evidence="2">Bi133</strain>
    </source>
</reference>
<keyword evidence="1" id="KW-0472">Membrane</keyword>